<proteinExistence type="predicted"/>
<name>A0A0G3H785_9CORY</name>
<evidence type="ECO:0000313" key="5">
    <source>
        <dbReference type="EMBL" id="AKK07027.1"/>
    </source>
</evidence>
<dbReference type="KEGG" id="cmv:CMUST_13665"/>
<organism evidence="5 6">
    <name type="scientific">Corynebacterium mustelae</name>
    <dbReference type="NCBI Taxonomy" id="571915"/>
    <lineage>
        <taxon>Bacteria</taxon>
        <taxon>Bacillati</taxon>
        <taxon>Actinomycetota</taxon>
        <taxon>Actinomycetes</taxon>
        <taxon>Mycobacteriales</taxon>
        <taxon>Corynebacteriaceae</taxon>
        <taxon>Corynebacterium</taxon>
    </lineage>
</organism>
<evidence type="ECO:0000259" key="1">
    <source>
        <dbReference type="Pfam" id="PF25832"/>
    </source>
</evidence>
<dbReference type="EMBL" id="CP011542">
    <property type="protein sequence ID" value="AKK07027.1"/>
    <property type="molecule type" value="Genomic_DNA"/>
</dbReference>
<dbReference type="AlphaFoldDB" id="A0A0G3H785"/>
<protein>
    <submittedName>
        <fullName evidence="5">Uncharacterized protein</fullName>
    </submittedName>
</protein>
<accession>A0A0G3H785</accession>
<evidence type="ECO:0000313" key="6">
    <source>
        <dbReference type="Proteomes" id="UP000035199"/>
    </source>
</evidence>
<dbReference type="STRING" id="571915.CMUST_13665"/>
<reference evidence="5 6" key="1">
    <citation type="journal article" date="2015" name="Genome Announc.">
        <title>Complete Genome Sequence of the Type Strain Corynebacterium mustelae DSM 45274, Isolated from Various Tissues of a Male Ferret with Lethal Sepsis.</title>
        <authorList>
            <person name="Ruckert C."/>
            <person name="Eimer J."/>
            <person name="Winkler A."/>
            <person name="Tauch A."/>
        </authorList>
    </citation>
    <scope>NUCLEOTIDE SEQUENCE [LARGE SCALE GENOMIC DNA]</scope>
    <source>
        <strain evidence="5 6">DSM 45274</strain>
    </source>
</reference>
<evidence type="ECO:0000259" key="3">
    <source>
        <dbReference type="Pfam" id="PF25835"/>
    </source>
</evidence>
<dbReference type="Pfam" id="PF25832">
    <property type="entry name" value="Fn3_SaeA_2nd"/>
    <property type="match status" value="1"/>
</dbReference>
<dbReference type="Pfam" id="PF25835">
    <property type="entry name" value="Fn3_SaeA_5th"/>
    <property type="match status" value="1"/>
</dbReference>
<dbReference type="Pfam" id="PF25836">
    <property type="entry name" value="Fn3_SaeA_6th"/>
    <property type="match status" value="1"/>
</dbReference>
<dbReference type="InterPro" id="IPR058694">
    <property type="entry name" value="Fn3_SaeA_4th"/>
</dbReference>
<feature type="domain" description="SaeA fourth Fn3-like" evidence="3">
    <location>
        <begin position="497"/>
        <end position="576"/>
    </location>
</feature>
<dbReference type="PATRIC" id="fig|571915.4.peg.2933"/>
<dbReference type="Pfam" id="PF25834">
    <property type="entry name" value="Fn3_SaeA_4th"/>
    <property type="match status" value="1"/>
</dbReference>
<feature type="domain" description="SaeA fifth Fn3-like" evidence="4">
    <location>
        <begin position="611"/>
        <end position="693"/>
    </location>
</feature>
<evidence type="ECO:0000259" key="2">
    <source>
        <dbReference type="Pfam" id="PF25834"/>
    </source>
</evidence>
<evidence type="ECO:0000259" key="4">
    <source>
        <dbReference type="Pfam" id="PF25836"/>
    </source>
</evidence>
<feature type="domain" description="SaeA third Fn3-like" evidence="2">
    <location>
        <begin position="394"/>
        <end position="487"/>
    </location>
</feature>
<sequence>MVLRKQLRDIPTEELLQAAALTNPTPEAVAAIRHTEVDTIAQAISAILQGDKTAYEHYLAQHLNTGADSVADNETGPEVADEVHDQSAVLQQELPQPDHSPVKPVESESIEAEVVEATQTAPALDGLAAKLQAAAERKKARHRVVNPADFILGISRDEFVPYQWGASDSVVPGIQVEIERSDDQTAPGDVDKHRAVHALIHWNPIPIPPGHSLVYLVIGADSEQPLSPESGTQLVLTQGTAYRDEIAAGAGMRHYMVWAYSAPTVDGLLEVQPIFVGEQGIAIAPHDITIVESNGIVNGTWTPLRGHSSMAVFMRQAYADNPIDFPAHQLRDGVDSRSFVCSVPVRGGTYEFQIFPEIVFRGKTIRGDGSAVFTRRISADIQAVELLSAVYVPKDDNDRIALEWVAPPTGEVKIYLTNSEPAPDLINQAVDSRYLADDDALGATEWINTTESEPGETVFIELMWPSDWPQVYCVPVNVVGDQSLVGEFKVLHRVGEIHEPTLIQRVDSQLITFDWPFGADLVEVTQKQGESVELTAANYHRQGGIRLHLNSFGDEVTLTPKSIYAGQTTKAKPAIITYAGLKIYRYVIDHKNPYIVGDLRYPRLWLWRDGVEDRQPPRFILVHNPLRLPLFPGDGTPVKCAASTESGYSEPGSLLVPDTLMGSVTAAEESARHWVIDCRSFSGGFLRLFIQDDGREEDVLGERIVVDDDAVSGLCL</sequence>
<dbReference type="InterPro" id="IPR058693">
    <property type="entry name" value="Fn3_SaeA_3rd"/>
</dbReference>
<dbReference type="Proteomes" id="UP000035199">
    <property type="component" value="Chromosome"/>
</dbReference>
<reference evidence="6" key="2">
    <citation type="submission" date="2015-05" db="EMBL/GenBank/DDBJ databases">
        <title>Complete genome sequence of Corynebacterium mustelae DSM 45274, isolated from various tissues of a male ferret with lethal sepsis.</title>
        <authorList>
            <person name="Ruckert C."/>
            <person name="Albersmeier A."/>
            <person name="Winkler A."/>
            <person name="Tauch A."/>
        </authorList>
    </citation>
    <scope>NUCLEOTIDE SEQUENCE [LARGE SCALE GENOMIC DNA]</scope>
    <source>
        <strain evidence="6">DSM 45274</strain>
    </source>
</reference>
<dbReference type="InterPro" id="IPR058691">
    <property type="entry name" value="Fn3_SaeA_1st"/>
</dbReference>
<dbReference type="InterPro" id="IPR058696">
    <property type="entry name" value="Fn3_SaeA_5th"/>
</dbReference>
<gene>
    <name evidence="5" type="ORF">CMUST_13665</name>
</gene>
<keyword evidence="6" id="KW-1185">Reference proteome</keyword>
<feature type="domain" description="SaeA first Fn3-like" evidence="1">
    <location>
        <begin position="197"/>
        <end position="279"/>
    </location>
</feature>